<dbReference type="EnsemblPlants" id="AET1Gv20677900.1">
    <property type="protein sequence ID" value="AET1Gv20677900.1"/>
    <property type="gene ID" value="AET1Gv20677900"/>
</dbReference>
<accession>A0A452Z9B2</accession>
<reference evidence="1" key="5">
    <citation type="journal article" date="2021" name="G3 (Bethesda)">
        <title>Aegilops tauschii genome assembly Aet v5.0 features greater sequence contiguity and improved annotation.</title>
        <authorList>
            <person name="Wang L."/>
            <person name="Zhu T."/>
            <person name="Rodriguez J.C."/>
            <person name="Deal K.R."/>
            <person name="Dubcovsky J."/>
            <person name="McGuire P.E."/>
            <person name="Lux T."/>
            <person name="Spannagl M."/>
            <person name="Mayer K.F.X."/>
            <person name="Baldrich P."/>
            <person name="Meyers B.C."/>
            <person name="Huo N."/>
            <person name="Gu Y.Q."/>
            <person name="Zhou H."/>
            <person name="Devos K.M."/>
            <person name="Bennetzen J.L."/>
            <person name="Unver T."/>
            <person name="Budak H."/>
            <person name="Gulick P.J."/>
            <person name="Galiba G."/>
            <person name="Kalapos B."/>
            <person name="Nelson D.R."/>
            <person name="Li P."/>
            <person name="You F.M."/>
            <person name="Luo M.C."/>
            <person name="Dvorak J."/>
        </authorList>
    </citation>
    <scope>NUCLEOTIDE SEQUENCE [LARGE SCALE GENOMIC DNA]</scope>
    <source>
        <strain evidence="1">cv. AL8/78</strain>
    </source>
</reference>
<protein>
    <submittedName>
        <fullName evidence="1">Uncharacterized protein</fullName>
    </submittedName>
</protein>
<evidence type="ECO:0000313" key="1">
    <source>
        <dbReference type="EnsemblPlants" id="AET1Gv20677900.1"/>
    </source>
</evidence>
<sequence length="55" mass="6338">MALMKFVHICNLKLPDFFNGVPGRVTQQNQSSRTIEMAPLSRPTPLYFDSLQRSR</sequence>
<dbReference type="AlphaFoldDB" id="A0A452Z9B2"/>
<organism evidence="1 2">
    <name type="scientific">Aegilops tauschii subsp. strangulata</name>
    <name type="common">Goatgrass</name>
    <dbReference type="NCBI Taxonomy" id="200361"/>
    <lineage>
        <taxon>Eukaryota</taxon>
        <taxon>Viridiplantae</taxon>
        <taxon>Streptophyta</taxon>
        <taxon>Embryophyta</taxon>
        <taxon>Tracheophyta</taxon>
        <taxon>Spermatophyta</taxon>
        <taxon>Magnoliopsida</taxon>
        <taxon>Liliopsida</taxon>
        <taxon>Poales</taxon>
        <taxon>Poaceae</taxon>
        <taxon>BOP clade</taxon>
        <taxon>Pooideae</taxon>
        <taxon>Triticodae</taxon>
        <taxon>Triticeae</taxon>
        <taxon>Triticinae</taxon>
        <taxon>Aegilops</taxon>
    </lineage>
</organism>
<dbReference type="Proteomes" id="UP000015105">
    <property type="component" value="Chromosome 1D"/>
</dbReference>
<name>A0A452Z9B2_AEGTS</name>
<reference evidence="2" key="2">
    <citation type="journal article" date="2017" name="Nat. Plants">
        <title>The Aegilops tauschii genome reveals multiple impacts of transposons.</title>
        <authorList>
            <person name="Zhao G."/>
            <person name="Zou C."/>
            <person name="Li K."/>
            <person name="Wang K."/>
            <person name="Li T."/>
            <person name="Gao L."/>
            <person name="Zhang X."/>
            <person name="Wang H."/>
            <person name="Yang Z."/>
            <person name="Liu X."/>
            <person name="Jiang W."/>
            <person name="Mao L."/>
            <person name="Kong X."/>
            <person name="Jiao Y."/>
            <person name="Jia J."/>
        </authorList>
    </citation>
    <scope>NUCLEOTIDE SEQUENCE [LARGE SCALE GENOMIC DNA]</scope>
    <source>
        <strain evidence="2">cv. AL8/78</strain>
    </source>
</reference>
<reference evidence="1" key="4">
    <citation type="submission" date="2019-03" db="UniProtKB">
        <authorList>
            <consortium name="EnsemblPlants"/>
        </authorList>
    </citation>
    <scope>IDENTIFICATION</scope>
</reference>
<dbReference type="Gramene" id="AET1Gv20677900.1">
    <property type="protein sequence ID" value="AET1Gv20677900.1"/>
    <property type="gene ID" value="AET1Gv20677900"/>
</dbReference>
<keyword evidence="2" id="KW-1185">Reference proteome</keyword>
<reference evidence="2" key="1">
    <citation type="journal article" date="2014" name="Science">
        <title>Ancient hybridizations among the ancestral genomes of bread wheat.</title>
        <authorList>
            <consortium name="International Wheat Genome Sequencing Consortium,"/>
            <person name="Marcussen T."/>
            <person name="Sandve S.R."/>
            <person name="Heier L."/>
            <person name="Spannagl M."/>
            <person name="Pfeifer M."/>
            <person name="Jakobsen K.S."/>
            <person name="Wulff B.B."/>
            <person name="Steuernagel B."/>
            <person name="Mayer K.F."/>
            <person name="Olsen O.A."/>
        </authorList>
    </citation>
    <scope>NUCLEOTIDE SEQUENCE [LARGE SCALE GENOMIC DNA]</scope>
    <source>
        <strain evidence="2">cv. AL8/78</strain>
    </source>
</reference>
<reference evidence="1" key="3">
    <citation type="journal article" date="2017" name="Nature">
        <title>Genome sequence of the progenitor of the wheat D genome Aegilops tauschii.</title>
        <authorList>
            <person name="Luo M.C."/>
            <person name="Gu Y.Q."/>
            <person name="Puiu D."/>
            <person name="Wang H."/>
            <person name="Twardziok S.O."/>
            <person name="Deal K.R."/>
            <person name="Huo N."/>
            <person name="Zhu T."/>
            <person name="Wang L."/>
            <person name="Wang Y."/>
            <person name="McGuire P.E."/>
            <person name="Liu S."/>
            <person name="Long H."/>
            <person name="Ramasamy R.K."/>
            <person name="Rodriguez J.C."/>
            <person name="Van S.L."/>
            <person name="Yuan L."/>
            <person name="Wang Z."/>
            <person name="Xia Z."/>
            <person name="Xiao L."/>
            <person name="Anderson O.D."/>
            <person name="Ouyang S."/>
            <person name="Liang Y."/>
            <person name="Zimin A.V."/>
            <person name="Pertea G."/>
            <person name="Qi P."/>
            <person name="Bennetzen J.L."/>
            <person name="Dai X."/>
            <person name="Dawson M.W."/>
            <person name="Muller H.G."/>
            <person name="Kugler K."/>
            <person name="Rivarola-Duarte L."/>
            <person name="Spannagl M."/>
            <person name="Mayer K.F.X."/>
            <person name="Lu F.H."/>
            <person name="Bevan M.W."/>
            <person name="Leroy P."/>
            <person name="Li P."/>
            <person name="You F.M."/>
            <person name="Sun Q."/>
            <person name="Liu Z."/>
            <person name="Lyons E."/>
            <person name="Wicker T."/>
            <person name="Salzberg S.L."/>
            <person name="Devos K.M."/>
            <person name="Dvorak J."/>
        </authorList>
    </citation>
    <scope>NUCLEOTIDE SEQUENCE [LARGE SCALE GENOMIC DNA]</scope>
    <source>
        <strain evidence="1">cv. AL8/78</strain>
    </source>
</reference>
<evidence type="ECO:0000313" key="2">
    <source>
        <dbReference type="Proteomes" id="UP000015105"/>
    </source>
</evidence>
<proteinExistence type="predicted"/>